<reference evidence="3 4" key="1">
    <citation type="journal article" date="2020" name="Syst. Appl. Microbiol.">
        <title>Arthrospiribacter ruber gen. nov., sp. nov., a novel bacterium isolated from Arthrospira cultures.</title>
        <authorList>
            <person name="Waleron M."/>
            <person name="Misztak A."/>
            <person name="Waleron M.M."/>
            <person name="Furmaniak M."/>
            <person name="Mrozik A."/>
            <person name="Waleron K."/>
        </authorList>
    </citation>
    <scope>NUCLEOTIDE SEQUENCE [LARGE SCALE GENOMIC DNA]</scope>
    <source>
        <strain evidence="3 4">DPMB0001</strain>
    </source>
</reference>
<dbReference type="GO" id="GO:0005524">
    <property type="term" value="F:ATP binding"/>
    <property type="evidence" value="ECO:0007669"/>
    <property type="project" value="InterPro"/>
</dbReference>
<evidence type="ECO:0000259" key="2">
    <source>
        <dbReference type="Pfam" id="PF08245"/>
    </source>
</evidence>
<dbReference type="InterPro" id="IPR000713">
    <property type="entry name" value="Mur_ligase_N"/>
</dbReference>
<dbReference type="InterPro" id="IPR013221">
    <property type="entry name" value="Mur_ligase_cen"/>
</dbReference>
<dbReference type="RefSeq" id="WP_219288542.1">
    <property type="nucleotide sequence ID" value="NZ_RPHB01000004.1"/>
</dbReference>
<dbReference type="Pfam" id="PF08245">
    <property type="entry name" value="Mur_ligase_M"/>
    <property type="match status" value="1"/>
</dbReference>
<comment type="caution">
    <text evidence="3">The sequence shown here is derived from an EMBL/GenBank/DDBJ whole genome shotgun (WGS) entry which is preliminary data.</text>
</comment>
<dbReference type="PANTHER" id="PTHR43445">
    <property type="entry name" value="UDP-N-ACETYLMURAMATE--L-ALANINE LIGASE-RELATED"/>
    <property type="match status" value="1"/>
</dbReference>
<dbReference type="GO" id="GO:0016881">
    <property type="term" value="F:acid-amino acid ligase activity"/>
    <property type="evidence" value="ECO:0007669"/>
    <property type="project" value="InterPro"/>
</dbReference>
<feature type="domain" description="Mur ligase N-terminal catalytic" evidence="1">
    <location>
        <begin position="4"/>
        <end position="100"/>
    </location>
</feature>
<feature type="domain" description="Mur ligase central" evidence="2">
    <location>
        <begin position="110"/>
        <end position="284"/>
    </location>
</feature>
<dbReference type="PANTHER" id="PTHR43445:SF5">
    <property type="entry name" value="UDP-N-ACETYLMURAMATE--L-ALANYL-GAMMA-D-GLUTAMYL-MESO-2,6-DIAMINOHEPTANDIOATE LIGASE"/>
    <property type="match status" value="1"/>
</dbReference>
<dbReference type="InterPro" id="IPR050061">
    <property type="entry name" value="MurCDEF_pg_biosynth"/>
</dbReference>
<keyword evidence="4" id="KW-1185">Reference proteome</keyword>
<dbReference type="AlphaFoldDB" id="A0A951IX89"/>
<protein>
    <submittedName>
        <fullName evidence="3">Peptidoglycan synthetase</fullName>
    </submittedName>
</protein>
<organism evidence="3 4">
    <name type="scientific">Arthrospiribacter ruber</name>
    <dbReference type="NCBI Taxonomy" id="2487934"/>
    <lineage>
        <taxon>Bacteria</taxon>
        <taxon>Pseudomonadati</taxon>
        <taxon>Bacteroidota</taxon>
        <taxon>Cytophagia</taxon>
        <taxon>Cytophagales</taxon>
        <taxon>Cyclobacteriaceae</taxon>
        <taxon>Arthrospiribacter</taxon>
    </lineage>
</organism>
<sequence>MSKKYHFIAIGGAVMHNLALALLKKGYEITGSDDEIYEPSRTRLENAGILPKEKGWYPEKIHEGLDGIILGMHARIDNPELIKAKELGIPVYSFPEFIYDQSKDKKRIVISGSHGKTTITSMILHVLKENKVEFDYLVGAQIEGFDLMVKLSDAPVIIIEGDEYLTSPLDRQPKFFHYHHDILLMSGIAWDHFNVFPTFENYNEQFVKLVDMTPASGTFIYCENDPHVKSIADSLQDQPFLLIPYSTHLHRIADGKTFLLDKDAEIPVQVFGEHNLQNLLGALEICLALGLDKKDFYASIQSFSGAAKRQEILAKSENSILFRDFAHAPSKLQATVEAVKKQFPGRKLIAVQELHTYSSLNKDFVHNYSGTMGAADEAIIYLNPKAVSLKKLELMDEATLRTGFNRKDLLLFTDINLLKAFLEKKDFKDTNILLMSSGNYDDMDLSILKSKING</sequence>
<evidence type="ECO:0000313" key="3">
    <source>
        <dbReference type="EMBL" id="MBW3467954.1"/>
    </source>
</evidence>
<gene>
    <name evidence="3" type="ORF">EGN73_09020</name>
</gene>
<dbReference type="EMBL" id="RPHB01000004">
    <property type="protein sequence ID" value="MBW3467954.1"/>
    <property type="molecule type" value="Genomic_DNA"/>
</dbReference>
<proteinExistence type="predicted"/>
<accession>A0A951IX89</accession>
<evidence type="ECO:0000313" key="4">
    <source>
        <dbReference type="Proteomes" id="UP000727490"/>
    </source>
</evidence>
<dbReference type="Pfam" id="PF01225">
    <property type="entry name" value="Mur_ligase"/>
    <property type="match status" value="1"/>
</dbReference>
<name>A0A951IX89_9BACT</name>
<dbReference type="Proteomes" id="UP000727490">
    <property type="component" value="Unassembled WGS sequence"/>
</dbReference>
<evidence type="ECO:0000259" key="1">
    <source>
        <dbReference type="Pfam" id="PF01225"/>
    </source>
</evidence>